<evidence type="ECO:0000313" key="10">
    <source>
        <dbReference type="Proteomes" id="UP000216063"/>
    </source>
</evidence>
<feature type="transmembrane region" description="Helical" evidence="8">
    <location>
        <begin position="343"/>
        <end position="366"/>
    </location>
</feature>
<dbReference type="AlphaFoldDB" id="A0A255DHK2"/>
<comment type="similarity">
    <text evidence="3">Belongs to the amino acid-polyamine-organocation (APC) superfamily.</text>
</comment>
<dbReference type="InterPro" id="IPR050367">
    <property type="entry name" value="APC_superfamily"/>
</dbReference>
<feature type="transmembrane region" description="Helical" evidence="8">
    <location>
        <begin position="378"/>
        <end position="395"/>
    </location>
</feature>
<evidence type="ECO:0000256" key="3">
    <source>
        <dbReference type="ARBA" id="ARBA00009523"/>
    </source>
</evidence>
<protein>
    <submittedName>
        <fullName evidence="9">Amino acid permease</fullName>
    </submittedName>
</protein>
<keyword evidence="4" id="KW-1003">Cell membrane</keyword>
<evidence type="ECO:0000256" key="1">
    <source>
        <dbReference type="ARBA" id="ARBA00002249"/>
    </source>
</evidence>
<feature type="transmembrane region" description="Helical" evidence="8">
    <location>
        <begin position="293"/>
        <end position="313"/>
    </location>
</feature>
<comment type="subcellular location">
    <subcellularLocation>
        <location evidence="2">Cell membrane</location>
        <topology evidence="2">Multi-pass membrane protein</topology>
    </subcellularLocation>
</comment>
<dbReference type="Pfam" id="PF13520">
    <property type="entry name" value="AA_permease_2"/>
    <property type="match status" value="1"/>
</dbReference>
<dbReference type="OrthoDB" id="3790922at2"/>
<feature type="transmembrane region" description="Helical" evidence="8">
    <location>
        <begin position="55"/>
        <end position="76"/>
    </location>
</feature>
<evidence type="ECO:0000256" key="5">
    <source>
        <dbReference type="ARBA" id="ARBA00022692"/>
    </source>
</evidence>
<evidence type="ECO:0000256" key="7">
    <source>
        <dbReference type="ARBA" id="ARBA00023136"/>
    </source>
</evidence>
<dbReference type="Gene3D" id="1.20.1740.10">
    <property type="entry name" value="Amino acid/polyamine transporter I"/>
    <property type="match status" value="1"/>
</dbReference>
<feature type="transmembrane region" description="Helical" evidence="8">
    <location>
        <begin position="243"/>
        <end position="263"/>
    </location>
</feature>
<dbReference type="InterPro" id="IPR002293">
    <property type="entry name" value="AA/rel_permease1"/>
</dbReference>
<dbReference type="GO" id="GO:0022857">
    <property type="term" value="F:transmembrane transporter activity"/>
    <property type="evidence" value="ECO:0007669"/>
    <property type="project" value="InterPro"/>
</dbReference>
<dbReference type="RefSeq" id="WP_094484127.1">
    <property type="nucleotide sequence ID" value="NZ_JACKSC010000158.1"/>
</dbReference>
<sequence>MSNTTGAATPTDAGLRHGVMSGPELAAQAIANIAPSAVIAFTAAAIYVSAGNGTVLSFALATVVILAVGYCVVVFARRNASAGSLYTYVAKGLGPFGAYLAGVTLLIGCWGIAAGSLGGAVSYASDFLVLLGLPANGVGWQVALAIVLGGLATLFTIRGIRLSARVSLVLELISVTIITILLVLALVWAGPAGWDPSQFSLTGVPMQGVAAGMVLGILGFVGFSSADALGREARNPYTAIPRAIIWSAVVVGVLYVFAAYTQIALLHEGLASSASPLQDIATMIGMPSWFTPILTFGVGASFFAVVVAPLNVVGRIVYVMGKEGVVAERFGRTHEGHLTPHRVLLIAGPAAVVLDIVLLCLGVHPMDIVVWVDTYGTYGYMVAYALVAIACVAYTKRAGMPNRLVWTAAIVAVVAMAYTFFANVYPVPAFPLNVIPYLFLATVAIALAWFFRVKRVSPEVIDRIGHTETDILEGVG</sequence>
<dbReference type="PANTHER" id="PTHR42770:SF7">
    <property type="entry name" value="MEMBRANE PROTEIN"/>
    <property type="match status" value="1"/>
</dbReference>
<organism evidence="9 10">
    <name type="scientific">Mycolicibacterium sphagni</name>
    <dbReference type="NCBI Taxonomy" id="1786"/>
    <lineage>
        <taxon>Bacteria</taxon>
        <taxon>Bacillati</taxon>
        <taxon>Actinomycetota</taxon>
        <taxon>Actinomycetes</taxon>
        <taxon>Mycobacteriales</taxon>
        <taxon>Mycobacteriaceae</taxon>
        <taxon>Mycolicibacterium</taxon>
    </lineage>
</organism>
<feature type="transmembrane region" description="Helical" evidence="8">
    <location>
        <begin position="25"/>
        <end position="49"/>
    </location>
</feature>
<gene>
    <name evidence="9" type="ORF">CG716_26540</name>
</gene>
<feature type="transmembrane region" description="Helical" evidence="8">
    <location>
        <begin position="209"/>
        <end position="231"/>
    </location>
</feature>
<comment type="caution">
    <text evidence="9">The sequence shown here is derived from an EMBL/GenBank/DDBJ whole genome shotgun (WGS) entry which is preliminary data.</text>
</comment>
<name>A0A255DHK2_9MYCO</name>
<evidence type="ECO:0000256" key="2">
    <source>
        <dbReference type="ARBA" id="ARBA00004651"/>
    </source>
</evidence>
<feature type="transmembrane region" description="Helical" evidence="8">
    <location>
        <begin position="96"/>
        <end position="118"/>
    </location>
</feature>
<dbReference type="PANTHER" id="PTHR42770">
    <property type="entry name" value="AMINO ACID TRANSPORTER-RELATED"/>
    <property type="match status" value="1"/>
</dbReference>
<dbReference type="PIRSF" id="PIRSF006060">
    <property type="entry name" value="AA_transporter"/>
    <property type="match status" value="1"/>
</dbReference>
<evidence type="ECO:0000256" key="8">
    <source>
        <dbReference type="SAM" id="Phobius"/>
    </source>
</evidence>
<feature type="transmembrane region" description="Helical" evidence="8">
    <location>
        <begin position="169"/>
        <end position="189"/>
    </location>
</feature>
<feature type="transmembrane region" description="Helical" evidence="8">
    <location>
        <begin position="404"/>
        <end position="422"/>
    </location>
</feature>
<keyword evidence="6 8" id="KW-1133">Transmembrane helix</keyword>
<comment type="function">
    <text evidence="1">Probable amino-acid or metabolite transport protein.</text>
</comment>
<dbReference type="GO" id="GO:0005886">
    <property type="term" value="C:plasma membrane"/>
    <property type="evidence" value="ECO:0007669"/>
    <property type="project" value="UniProtKB-SubCell"/>
</dbReference>
<keyword evidence="7 8" id="KW-0472">Membrane</keyword>
<dbReference type="Proteomes" id="UP000216063">
    <property type="component" value="Unassembled WGS sequence"/>
</dbReference>
<proteinExistence type="inferred from homology"/>
<feature type="transmembrane region" description="Helical" evidence="8">
    <location>
        <begin position="138"/>
        <end position="157"/>
    </location>
</feature>
<accession>A0A255DHK2</accession>
<keyword evidence="5 8" id="KW-0812">Transmembrane</keyword>
<evidence type="ECO:0000313" key="9">
    <source>
        <dbReference type="EMBL" id="OYN75113.1"/>
    </source>
</evidence>
<dbReference type="EMBL" id="NOZR01000032">
    <property type="protein sequence ID" value="OYN75113.1"/>
    <property type="molecule type" value="Genomic_DNA"/>
</dbReference>
<feature type="transmembrane region" description="Helical" evidence="8">
    <location>
        <begin position="434"/>
        <end position="453"/>
    </location>
</feature>
<evidence type="ECO:0000256" key="4">
    <source>
        <dbReference type="ARBA" id="ARBA00022475"/>
    </source>
</evidence>
<reference evidence="9 10" key="1">
    <citation type="submission" date="2017-07" db="EMBL/GenBank/DDBJ databases">
        <title>The new phylogeny of genus Mycobacterium.</title>
        <authorList>
            <person name="Tortoli E."/>
            <person name="Trovato A."/>
            <person name="Cirillo D.M."/>
        </authorList>
    </citation>
    <scope>NUCLEOTIDE SEQUENCE [LARGE SCALE GENOMIC DNA]</scope>
    <source>
        <strain evidence="9 10">ATCC 33027</strain>
    </source>
</reference>
<keyword evidence="10" id="KW-1185">Reference proteome</keyword>
<evidence type="ECO:0000256" key="6">
    <source>
        <dbReference type="ARBA" id="ARBA00022989"/>
    </source>
</evidence>